<keyword evidence="2 7" id="KW-0645">Protease</keyword>
<feature type="compositionally biased region" description="Low complexity" evidence="4">
    <location>
        <begin position="19"/>
        <end position="48"/>
    </location>
</feature>
<evidence type="ECO:0000256" key="4">
    <source>
        <dbReference type="SAM" id="MobiDB-lite"/>
    </source>
</evidence>
<evidence type="ECO:0000256" key="1">
    <source>
        <dbReference type="ARBA" id="ARBA00010541"/>
    </source>
</evidence>
<sequence length="480" mass="47811">MSERNDQYDAHSAEGAGTGSTTPAGSGPAMQPPATQQSSAAQQGWQAPRETWDATWSPASPDDGSSTFNADPSAAAAFSNAAGNGGGYGGYPPAPNGANWGVYPPSNNHKGPNTRLAALLTALVVVLAMAVALVAPNWSGSGIGQLPVSTPSATQPAQASPSTSSQRAVAQSQTTASEAQSKGVVLITTQTTSGAAAGSGMVLSSDGYVLTNYHVVETSTQITATVASTNKQYNATVVGRDATNDVALLKLDGASGLDTVTIDSDTVNTGDQVTAVGNSSGQGYLSAATGQVVSTSSSITVQNETSASQTETLTNVYETSTQAVPGDSGGPMFDAENEVMGITTAGETQTNSRTGQSSTVSSYAIPIARAMSIVKQIESGQSSGTVQVGPKAYLGVTVQSSQSGSVTISQVVSDGPAAAAGLSVGQVITAVDGTRIDSQATLSSVLAQHKPGDKVSVTVSSGYGGGTQTASLTLGTSPIN</sequence>
<evidence type="ECO:0000259" key="6">
    <source>
        <dbReference type="PROSITE" id="PS50106"/>
    </source>
</evidence>
<keyword evidence="3 7" id="KW-0378">Hydrolase</keyword>
<dbReference type="InterPro" id="IPR009003">
    <property type="entry name" value="Peptidase_S1_PA"/>
</dbReference>
<feature type="region of interest" description="Disordered" evidence="4">
    <location>
        <begin position="1"/>
        <end position="71"/>
    </location>
</feature>
<keyword evidence="5" id="KW-0472">Membrane</keyword>
<dbReference type="PANTHER" id="PTHR43343:SF3">
    <property type="entry name" value="PROTEASE DO-LIKE 8, CHLOROPLASTIC"/>
    <property type="match status" value="1"/>
</dbReference>
<feature type="compositionally biased region" description="Basic and acidic residues" evidence="4">
    <location>
        <begin position="1"/>
        <end position="12"/>
    </location>
</feature>
<dbReference type="GO" id="GO:0006508">
    <property type="term" value="P:proteolysis"/>
    <property type="evidence" value="ECO:0007669"/>
    <property type="project" value="UniProtKB-KW"/>
</dbReference>
<dbReference type="InterPro" id="IPR043504">
    <property type="entry name" value="Peptidase_S1_PA_chymotrypsin"/>
</dbReference>
<evidence type="ECO:0000313" key="7">
    <source>
        <dbReference type="EMBL" id="CEP26431.1"/>
    </source>
</evidence>
<dbReference type="AlphaFoldDB" id="A0A0B7NUQ9"/>
<dbReference type="InterPro" id="IPR001478">
    <property type="entry name" value="PDZ"/>
</dbReference>
<dbReference type="SMART" id="SM00228">
    <property type="entry name" value="PDZ"/>
    <property type="match status" value="1"/>
</dbReference>
<dbReference type="Pfam" id="PF13180">
    <property type="entry name" value="PDZ_2"/>
    <property type="match status" value="1"/>
</dbReference>
<dbReference type="Gene3D" id="2.30.42.10">
    <property type="match status" value="1"/>
</dbReference>
<dbReference type="SUPFAM" id="SSF50156">
    <property type="entry name" value="PDZ domain-like"/>
    <property type="match status" value="1"/>
</dbReference>
<dbReference type="EC" id="3.4.21.-" evidence="7"/>
<organism evidence="7">
    <name type="scientific">Propionibacterium freudenreichii subsp. freudenreichii</name>
    <dbReference type="NCBI Taxonomy" id="66712"/>
    <lineage>
        <taxon>Bacteria</taxon>
        <taxon>Bacillati</taxon>
        <taxon>Actinomycetota</taxon>
        <taxon>Actinomycetes</taxon>
        <taxon>Propionibacteriales</taxon>
        <taxon>Propionibacteriaceae</taxon>
        <taxon>Propionibacterium</taxon>
    </lineage>
</organism>
<feature type="transmembrane region" description="Helical" evidence="5">
    <location>
        <begin position="116"/>
        <end position="138"/>
    </location>
</feature>
<keyword evidence="5" id="KW-0812">Transmembrane</keyword>
<dbReference type="PANTHER" id="PTHR43343">
    <property type="entry name" value="PEPTIDASE S12"/>
    <property type="match status" value="1"/>
</dbReference>
<reference evidence="7" key="1">
    <citation type="submission" date="2014-08" db="EMBL/GenBank/DDBJ databases">
        <authorList>
            <person name="Falentin Helene"/>
        </authorList>
    </citation>
    <scope>NUCLEOTIDE SEQUENCE</scope>
</reference>
<evidence type="ECO:0000256" key="5">
    <source>
        <dbReference type="SAM" id="Phobius"/>
    </source>
</evidence>
<feature type="region of interest" description="Disordered" evidence="4">
    <location>
        <begin position="148"/>
        <end position="175"/>
    </location>
</feature>
<evidence type="ECO:0000256" key="2">
    <source>
        <dbReference type="ARBA" id="ARBA00022670"/>
    </source>
</evidence>
<dbReference type="EMBL" id="LM676410">
    <property type="protein sequence ID" value="CEP26431.1"/>
    <property type="molecule type" value="Genomic_DNA"/>
</dbReference>
<accession>A0A0B7NUQ9</accession>
<name>A0A0B7NUQ9_PROFF</name>
<feature type="domain" description="PDZ" evidence="6">
    <location>
        <begin position="383"/>
        <end position="463"/>
    </location>
</feature>
<keyword evidence="5" id="KW-1133">Transmembrane helix</keyword>
<dbReference type="InterPro" id="IPR051201">
    <property type="entry name" value="Chloro_Bact_Ser_Proteases"/>
</dbReference>
<evidence type="ECO:0000256" key="3">
    <source>
        <dbReference type="ARBA" id="ARBA00022801"/>
    </source>
</evidence>
<dbReference type="GO" id="GO:0004252">
    <property type="term" value="F:serine-type endopeptidase activity"/>
    <property type="evidence" value="ECO:0007669"/>
    <property type="project" value="InterPro"/>
</dbReference>
<protein>
    <submittedName>
        <fullName evidence="7">Secreted serine protease, trypsin-like serine proteases</fullName>
        <ecNumber evidence="7">3.4.21.-</ecNumber>
    </submittedName>
</protein>
<gene>
    <name evidence="7" type="primary">htrA2</name>
    <name evidence="7" type="ORF">PFCIRM138_07490</name>
</gene>
<dbReference type="SUPFAM" id="SSF50494">
    <property type="entry name" value="Trypsin-like serine proteases"/>
    <property type="match status" value="1"/>
</dbReference>
<feature type="compositionally biased region" description="Low complexity" evidence="4">
    <location>
        <begin position="149"/>
        <end position="166"/>
    </location>
</feature>
<dbReference type="Pfam" id="PF13365">
    <property type="entry name" value="Trypsin_2"/>
    <property type="match status" value="1"/>
</dbReference>
<comment type="similarity">
    <text evidence="1">Belongs to the peptidase S1C family.</text>
</comment>
<dbReference type="InterPro" id="IPR036034">
    <property type="entry name" value="PDZ_sf"/>
</dbReference>
<dbReference type="PROSITE" id="PS50106">
    <property type="entry name" value="PDZ"/>
    <property type="match status" value="1"/>
</dbReference>
<dbReference type="PRINTS" id="PR00834">
    <property type="entry name" value="PROTEASES2C"/>
</dbReference>
<proteinExistence type="inferred from homology"/>
<dbReference type="Gene3D" id="2.40.10.10">
    <property type="entry name" value="Trypsin-like serine proteases"/>
    <property type="match status" value="2"/>
</dbReference>
<dbReference type="InterPro" id="IPR001940">
    <property type="entry name" value="Peptidase_S1C"/>
</dbReference>